<dbReference type="EMBL" id="LAZR01001459">
    <property type="protein sequence ID" value="KKN44285.1"/>
    <property type="molecule type" value="Genomic_DNA"/>
</dbReference>
<accession>A0A0F9QJN2</accession>
<sequence>MEIKKLHKLVDHWYIKIYVPDDKDPTSFNREIRNWLARNIGSGTWETECGVDYVGVYFDIEAETDVMAFKLAWT</sequence>
<organism evidence="1">
    <name type="scientific">marine sediment metagenome</name>
    <dbReference type="NCBI Taxonomy" id="412755"/>
    <lineage>
        <taxon>unclassified sequences</taxon>
        <taxon>metagenomes</taxon>
        <taxon>ecological metagenomes</taxon>
    </lineage>
</organism>
<proteinExistence type="predicted"/>
<comment type="caution">
    <text evidence="1">The sequence shown here is derived from an EMBL/GenBank/DDBJ whole genome shotgun (WGS) entry which is preliminary data.</text>
</comment>
<protein>
    <submittedName>
        <fullName evidence="1">Uncharacterized protein</fullName>
    </submittedName>
</protein>
<evidence type="ECO:0000313" key="1">
    <source>
        <dbReference type="EMBL" id="KKN44285.1"/>
    </source>
</evidence>
<gene>
    <name evidence="1" type="ORF">LCGC14_0694900</name>
</gene>
<dbReference type="AlphaFoldDB" id="A0A0F9QJN2"/>
<name>A0A0F9QJN2_9ZZZZ</name>
<reference evidence="1" key="1">
    <citation type="journal article" date="2015" name="Nature">
        <title>Complex archaea that bridge the gap between prokaryotes and eukaryotes.</title>
        <authorList>
            <person name="Spang A."/>
            <person name="Saw J.H."/>
            <person name="Jorgensen S.L."/>
            <person name="Zaremba-Niedzwiedzka K."/>
            <person name="Martijn J."/>
            <person name="Lind A.E."/>
            <person name="van Eijk R."/>
            <person name="Schleper C."/>
            <person name="Guy L."/>
            <person name="Ettema T.J."/>
        </authorList>
    </citation>
    <scope>NUCLEOTIDE SEQUENCE</scope>
</reference>